<keyword evidence="3 5" id="KW-1133">Transmembrane helix</keyword>
<dbReference type="AlphaFoldDB" id="T5AB27"/>
<dbReference type="SUPFAM" id="SSF103473">
    <property type="entry name" value="MFS general substrate transporter"/>
    <property type="match status" value="1"/>
</dbReference>
<feature type="transmembrane region" description="Helical" evidence="5">
    <location>
        <begin position="372"/>
        <end position="390"/>
    </location>
</feature>
<evidence type="ECO:0000256" key="2">
    <source>
        <dbReference type="ARBA" id="ARBA00022692"/>
    </source>
</evidence>
<feature type="transmembrane region" description="Helical" evidence="5">
    <location>
        <begin position="213"/>
        <end position="232"/>
    </location>
</feature>
<dbReference type="OrthoDB" id="10021397at2759"/>
<dbReference type="InterPro" id="IPR011701">
    <property type="entry name" value="MFS"/>
</dbReference>
<dbReference type="Pfam" id="PF07690">
    <property type="entry name" value="MFS_1"/>
    <property type="match status" value="1"/>
</dbReference>
<feature type="transmembrane region" description="Helical" evidence="5">
    <location>
        <begin position="264"/>
        <end position="285"/>
    </location>
</feature>
<comment type="subcellular location">
    <subcellularLocation>
        <location evidence="1">Membrane</location>
        <topology evidence="1">Multi-pass membrane protein</topology>
    </subcellularLocation>
</comment>
<dbReference type="HOGENOM" id="CLU_000960_22_0_1"/>
<dbReference type="PANTHER" id="PTHR23501">
    <property type="entry name" value="MAJOR FACILITATOR SUPERFAMILY"/>
    <property type="match status" value="1"/>
</dbReference>
<dbReference type="PANTHER" id="PTHR23501:SF149">
    <property type="entry name" value="MULTIDRUG TRANSPORTER, PUTATIVE (AFU_ORTHOLOGUE AFUA_5G10430)-RELATED"/>
    <property type="match status" value="1"/>
</dbReference>
<name>T5AB27_OPHSC</name>
<dbReference type="EMBL" id="KE653710">
    <property type="protein sequence ID" value="EQK99037.1"/>
    <property type="molecule type" value="Genomic_DNA"/>
</dbReference>
<sequence>MIDRQDCSNSMSFYEINNVILTDLVPLRQRPFYIAITGLAWAVGSVMGPLIGGLFAEHTTWRWVFYINFPFCAIGLVVVPVSVRLTAEVPSLRSRLTRFDWTGMVLFTASSTSVLMPITWGGSQFPWDSWHTLVPIIVGTNGPGCGCDLGGPLRCTPIPARVTLEQPLPYSGIHLCAAPRNHGKYPLFCTLYYLPIYFQGVQSYSPTLTGLGLMPITGSLLPFSILVALIIRKTGHFRWAIWSGWAISTLSSGLLILLSAETRVYAWVLIFIVVGLGHGLILIALNICTQALVHESDVVHAAVMYTFARSVGMCIGVSIGGTLFQNTLQSHLAAQGLPSALANEIESLLGRPVEPALKDLFRISITQSCKNVAELLTGVAVVGLLISWLIERSSVEKDFNPNYKMQTAGEVGLKGEEGGLSAKKP</sequence>
<accession>T5AB27</accession>
<protein>
    <submittedName>
        <fullName evidence="7">Major facilitator superfamily domain, general substrate transporter</fullName>
    </submittedName>
</protein>
<organism evidence="7 8">
    <name type="scientific">Ophiocordyceps sinensis (strain Co18 / CGMCC 3.14243)</name>
    <name type="common">Yarsagumba caterpillar fungus</name>
    <name type="synonym">Hirsutella sinensis</name>
    <dbReference type="NCBI Taxonomy" id="911162"/>
    <lineage>
        <taxon>Eukaryota</taxon>
        <taxon>Fungi</taxon>
        <taxon>Dikarya</taxon>
        <taxon>Ascomycota</taxon>
        <taxon>Pezizomycotina</taxon>
        <taxon>Sordariomycetes</taxon>
        <taxon>Hypocreomycetidae</taxon>
        <taxon>Hypocreales</taxon>
        <taxon>Ophiocordycipitaceae</taxon>
        <taxon>Ophiocordyceps</taxon>
    </lineage>
</organism>
<evidence type="ECO:0000313" key="8">
    <source>
        <dbReference type="Proteomes" id="UP000019374"/>
    </source>
</evidence>
<feature type="transmembrane region" description="Helical" evidence="5">
    <location>
        <begin position="63"/>
        <end position="87"/>
    </location>
</feature>
<keyword evidence="4 5" id="KW-0472">Membrane</keyword>
<feature type="domain" description="Major facilitator superfamily (MFS) profile" evidence="6">
    <location>
        <begin position="1"/>
        <end position="395"/>
    </location>
</feature>
<dbReference type="eggNOG" id="KOG0254">
    <property type="taxonomic scope" value="Eukaryota"/>
</dbReference>
<reference evidence="7 8" key="1">
    <citation type="journal article" date="2013" name="Chin. Sci. Bull.">
        <title>Genome survey uncovers the secrets of sex and lifestyle in caterpillar fungus.</title>
        <authorList>
            <person name="Hu X."/>
            <person name="Zhang Y."/>
            <person name="Xiao G."/>
            <person name="Zheng P."/>
            <person name="Xia Y."/>
            <person name="Zhang X."/>
            <person name="St Leger R.J."/>
            <person name="Liu X."/>
            <person name="Wang C."/>
        </authorList>
    </citation>
    <scope>NUCLEOTIDE SEQUENCE [LARGE SCALE GENOMIC DNA]</scope>
    <source>
        <strain evidence="8">Co18 / CGMCC 3.14243</strain>
        <tissue evidence="7">Fruit-body</tissue>
    </source>
</reference>
<dbReference type="InterPro" id="IPR036259">
    <property type="entry name" value="MFS_trans_sf"/>
</dbReference>
<dbReference type="Gene3D" id="1.20.1250.20">
    <property type="entry name" value="MFS general substrate transporter like domains"/>
    <property type="match status" value="2"/>
</dbReference>
<dbReference type="GO" id="GO:0022857">
    <property type="term" value="F:transmembrane transporter activity"/>
    <property type="evidence" value="ECO:0007669"/>
    <property type="project" value="InterPro"/>
</dbReference>
<evidence type="ECO:0000256" key="3">
    <source>
        <dbReference type="ARBA" id="ARBA00022989"/>
    </source>
</evidence>
<evidence type="ECO:0000256" key="1">
    <source>
        <dbReference type="ARBA" id="ARBA00004141"/>
    </source>
</evidence>
<feature type="transmembrane region" description="Helical" evidence="5">
    <location>
        <begin position="239"/>
        <end position="258"/>
    </location>
</feature>
<evidence type="ECO:0000259" key="6">
    <source>
        <dbReference type="PROSITE" id="PS50850"/>
    </source>
</evidence>
<gene>
    <name evidence="7" type="ORF">OCS_05254</name>
</gene>
<feature type="transmembrane region" description="Helical" evidence="5">
    <location>
        <begin position="32"/>
        <end position="51"/>
    </location>
</feature>
<proteinExistence type="predicted"/>
<evidence type="ECO:0000256" key="5">
    <source>
        <dbReference type="SAM" id="Phobius"/>
    </source>
</evidence>
<dbReference type="InterPro" id="IPR020846">
    <property type="entry name" value="MFS_dom"/>
</dbReference>
<dbReference type="PROSITE" id="PS50850">
    <property type="entry name" value="MFS"/>
    <property type="match status" value="1"/>
</dbReference>
<evidence type="ECO:0000313" key="7">
    <source>
        <dbReference type="EMBL" id="EQK99037.1"/>
    </source>
</evidence>
<dbReference type="Proteomes" id="UP000019374">
    <property type="component" value="Unassembled WGS sequence"/>
</dbReference>
<keyword evidence="2 5" id="KW-0812">Transmembrane</keyword>
<evidence type="ECO:0000256" key="4">
    <source>
        <dbReference type="ARBA" id="ARBA00023136"/>
    </source>
</evidence>
<dbReference type="GO" id="GO:0005886">
    <property type="term" value="C:plasma membrane"/>
    <property type="evidence" value="ECO:0007669"/>
    <property type="project" value="TreeGrafter"/>
</dbReference>